<sequence length="142" mass="15401">MASVFSMIISGELPGRFVWQDDDVVAFLTIAPVAGGHTLVVPRQEVDQWQSIDPALFARCNEVAQYVGQAVQSAFEAPRIGMLIAGFEVAHVHLHVFPAWDMSGFNLAKADPNTPAEVMDEALTKLRAALREAGHGEFVPAD</sequence>
<dbReference type="AlphaFoldDB" id="A0A9X4M5Z4"/>
<evidence type="ECO:0000313" key="6">
    <source>
        <dbReference type="Proteomes" id="UP001152755"/>
    </source>
</evidence>
<feature type="short sequence motif" description="Histidine triad motif" evidence="2 3">
    <location>
        <begin position="91"/>
        <end position="95"/>
    </location>
</feature>
<evidence type="ECO:0000259" key="4">
    <source>
        <dbReference type="PROSITE" id="PS51084"/>
    </source>
</evidence>
<proteinExistence type="predicted"/>
<dbReference type="Gene3D" id="3.30.428.10">
    <property type="entry name" value="HIT-like"/>
    <property type="match status" value="1"/>
</dbReference>
<dbReference type="PANTHER" id="PTHR46648">
    <property type="entry name" value="HIT FAMILY PROTEIN 1"/>
    <property type="match status" value="1"/>
</dbReference>
<dbReference type="SUPFAM" id="SSF54197">
    <property type="entry name" value="HIT-like"/>
    <property type="match status" value="1"/>
</dbReference>
<reference evidence="5" key="1">
    <citation type="submission" date="2022-08" db="EMBL/GenBank/DDBJ databases">
        <title>Genome analysis of Corynebacteriales strain.</title>
        <authorList>
            <person name="Lee S.D."/>
        </authorList>
    </citation>
    <scope>NUCLEOTIDE SEQUENCE</scope>
    <source>
        <strain evidence="5">D3-21</strain>
    </source>
</reference>
<protein>
    <submittedName>
        <fullName evidence="5">HIT family protein</fullName>
    </submittedName>
</protein>
<dbReference type="InterPro" id="IPR001310">
    <property type="entry name" value="Histidine_triad_HIT"/>
</dbReference>
<dbReference type="Proteomes" id="UP001152755">
    <property type="component" value="Unassembled WGS sequence"/>
</dbReference>
<feature type="active site" description="Tele-AMP-histidine intermediate" evidence="1">
    <location>
        <position position="93"/>
    </location>
</feature>
<evidence type="ECO:0000256" key="3">
    <source>
        <dbReference type="PROSITE-ProRule" id="PRU00464"/>
    </source>
</evidence>
<accession>A0A9X4M5Z4</accession>
<dbReference type="RefSeq" id="WP_277833761.1">
    <property type="nucleotide sequence ID" value="NZ_JAAIVF010000005.1"/>
</dbReference>
<organism evidence="5 6">
    <name type="scientific">Speluncibacter jeojiensis</name>
    <dbReference type="NCBI Taxonomy" id="2710754"/>
    <lineage>
        <taxon>Bacteria</taxon>
        <taxon>Bacillati</taxon>
        <taxon>Actinomycetota</taxon>
        <taxon>Actinomycetes</taxon>
        <taxon>Mycobacteriales</taxon>
        <taxon>Speluncibacteraceae</taxon>
        <taxon>Speluncibacter</taxon>
    </lineage>
</organism>
<dbReference type="PRINTS" id="PR00332">
    <property type="entry name" value="HISTRIAD"/>
</dbReference>
<name>A0A9X4M5Z4_9ACTN</name>
<dbReference type="InterPro" id="IPR011146">
    <property type="entry name" value="HIT-like"/>
</dbReference>
<dbReference type="PANTHER" id="PTHR46648:SF1">
    <property type="entry name" value="ADENOSINE 5'-MONOPHOSPHORAMIDASE HNT1"/>
    <property type="match status" value="1"/>
</dbReference>
<evidence type="ECO:0000256" key="1">
    <source>
        <dbReference type="PIRSR" id="PIRSR601310-1"/>
    </source>
</evidence>
<gene>
    <name evidence="5" type="ORF">NVS88_11135</name>
</gene>
<dbReference type="PROSITE" id="PS51084">
    <property type="entry name" value="HIT_2"/>
    <property type="match status" value="1"/>
</dbReference>
<feature type="domain" description="HIT" evidence="4">
    <location>
        <begin position="4"/>
        <end position="107"/>
    </location>
</feature>
<dbReference type="GO" id="GO:0003824">
    <property type="term" value="F:catalytic activity"/>
    <property type="evidence" value="ECO:0007669"/>
    <property type="project" value="InterPro"/>
</dbReference>
<evidence type="ECO:0000313" key="5">
    <source>
        <dbReference type="EMBL" id="MDG3015106.1"/>
    </source>
</evidence>
<dbReference type="InterPro" id="IPR036265">
    <property type="entry name" value="HIT-like_sf"/>
</dbReference>
<comment type="caution">
    <text evidence="5">The sequence shown here is derived from an EMBL/GenBank/DDBJ whole genome shotgun (WGS) entry which is preliminary data.</text>
</comment>
<dbReference type="Pfam" id="PF01230">
    <property type="entry name" value="HIT"/>
    <property type="match status" value="1"/>
</dbReference>
<evidence type="ECO:0000256" key="2">
    <source>
        <dbReference type="PIRSR" id="PIRSR601310-3"/>
    </source>
</evidence>
<dbReference type="EMBL" id="JANRHA010000006">
    <property type="protein sequence ID" value="MDG3015106.1"/>
    <property type="molecule type" value="Genomic_DNA"/>
</dbReference>
<keyword evidence="6" id="KW-1185">Reference proteome</keyword>
<dbReference type="GO" id="GO:0009117">
    <property type="term" value="P:nucleotide metabolic process"/>
    <property type="evidence" value="ECO:0007669"/>
    <property type="project" value="TreeGrafter"/>
</dbReference>